<proteinExistence type="predicted"/>
<protein>
    <recommendedName>
        <fullName evidence="3">Glycosyltransferase RgtA/B/C/D-like domain-containing protein</fullName>
    </recommendedName>
</protein>
<feature type="transmembrane region" description="Helical" evidence="1">
    <location>
        <begin position="200"/>
        <end position="231"/>
    </location>
</feature>
<sequence length="586" mass="67217">MPQTTEPLYKNYRVWLLAIISIIIFNIVNRSPVDCASSDSRWTLLVSQSLIENSTMRLDKYADLEGGYTIRSGKQTGYAIEEKNGHYYNFFPMGSSLSSLPFVWVETQLLKKHMKIHSHNKVAQKRISATVAVGIFLLLYLIASLYIKSGWSIAVAFGFWLGTSLSSTLGQGLWSHTFAIFYALISLYLMLKIVREDKDIYWVPLGFTLFMAYLSRPTLSLLSVTVVLYLFFNHKKIVAIKTVVLVFLFIGLLVLYSLSEFDQILPSYYMPKRLSSDGVLTALYANTFSPSRGLFVFSPFLLLFFITPKDTYRVFKENKTLLIVAGWVITHLFIVSKFPHWSGGWCYGPRFMSDVLPAIYILFAILLYQIYSQGSNTKKIVVSIFLLATSIFSIYVHAPKGLYNRCCATTWHRFPSSDESYYFSWRYPQFLHTCARQVDRQTEYEIENIKPIDIAKDIPFDDTNLVFSHWLIEKSVRWSLGKEVKIFFRIKDTDSLAGRLKLKIGTFEIQRIELYINGNRVGSKVVNSFLTPPSNNWYGNVTFKFNPKILKADGVNSIKFILPDARKPDTGNPNEVAIALKTLRIE</sequence>
<accession>A0A1W1BFI2</accession>
<feature type="transmembrane region" description="Helical" evidence="1">
    <location>
        <begin position="177"/>
        <end position="194"/>
    </location>
</feature>
<feature type="transmembrane region" description="Helical" evidence="1">
    <location>
        <begin position="320"/>
        <end position="339"/>
    </location>
</feature>
<gene>
    <name evidence="2" type="ORF">MNB_SV-6-1202</name>
</gene>
<dbReference type="EMBL" id="FPHC01000025">
    <property type="protein sequence ID" value="SFV52304.1"/>
    <property type="molecule type" value="Genomic_DNA"/>
</dbReference>
<name>A0A1W1BFI2_9ZZZZ</name>
<feature type="transmembrane region" description="Helical" evidence="1">
    <location>
        <begin position="87"/>
        <end position="105"/>
    </location>
</feature>
<feature type="transmembrane region" description="Helical" evidence="1">
    <location>
        <begin position="12"/>
        <end position="28"/>
    </location>
</feature>
<reference evidence="2" key="1">
    <citation type="submission" date="2016-10" db="EMBL/GenBank/DDBJ databases">
        <authorList>
            <person name="de Groot N.N."/>
        </authorList>
    </citation>
    <scope>NUCLEOTIDE SEQUENCE</scope>
</reference>
<keyword evidence="1" id="KW-1133">Transmembrane helix</keyword>
<organism evidence="2">
    <name type="scientific">hydrothermal vent metagenome</name>
    <dbReference type="NCBI Taxonomy" id="652676"/>
    <lineage>
        <taxon>unclassified sequences</taxon>
        <taxon>metagenomes</taxon>
        <taxon>ecological metagenomes</taxon>
    </lineage>
</organism>
<feature type="transmembrane region" description="Helical" evidence="1">
    <location>
        <begin position="279"/>
        <end position="308"/>
    </location>
</feature>
<feature type="transmembrane region" description="Helical" evidence="1">
    <location>
        <begin position="351"/>
        <end position="368"/>
    </location>
</feature>
<feature type="transmembrane region" description="Helical" evidence="1">
    <location>
        <begin position="238"/>
        <end position="259"/>
    </location>
</feature>
<feature type="transmembrane region" description="Helical" evidence="1">
    <location>
        <begin position="380"/>
        <end position="398"/>
    </location>
</feature>
<keyword evidence="1" id="KW-0472">Membrane</keyword>
<evidence type="ECO:0008006" key="3">
    <source>
        <dbReference type="Google" id="ProtNLM"/>
    </source>
</evidence>
<feature type="transmembrane region" description="Helical" evidence="1">
    <location>
        <begin position="153"/>
        <end position="170"/>
    </location>
</feature>
<feature type="transmembrane region" description="Helical" evidence="1">
    <location>
        <begin position="126"/>
        <end position="147"/>
    </location>
</feature>
<dbReference type="AlphaFoldDB" id="A0A1W1BFI2"/>
<evidence type="ECO:0000256" key="1">
    <source>
        <dbReference type="SAM" id="Phobius"/>
    </source>
</evidence>
<evidence type="ECO:0000313" key="2">
    <source>
        <dbReference type="EMBL" id="SFV52304.1"/>
    </source>
</evidence>
<keyword evidence="1" id="KW-0812">Transmembrane</keyword>